<sequence>MMGVELTCWLPSLISQLLSCSELNGEAVSTETHLAIAFANVDAPPGEQMRRLLACAELSDGQVELPTSVVIARAQHALGMVVGPR</sequence>
<dbReference type="AlphaFoldDB" id="A0A845GGC5"/>
<gene>
    <name evidence="1" type="ORF">GTP90_01010</name>
</gene>
<evidence type="ECO:0000313" key="1">
    <source>
        <dbReference type="EMBL" id="MYM92435.1"/>
    </source>
</evidence>
<name>A0A845GGC5_9BURK</name>
<dbReference type="RefSeq" id="WP_161081706.1">
    <property type="nucleotide sequence ID" value="NZ_WWCX01000001.1"/>
</dbReference>
<dbReference type="Proteomes" id="UP000447355">
    <property type="component" value="Unassembled WGS sequence"/>
</dbReference>
<evidence type="ECO:0000313" key="2">
    <source>
        <dbReference type="Proteomes" id="UP000447355"/>
    </source>
</evidence>
<organism evidence="1 2">
    <name type="scientific">Duganella vulcania</name>
    <dbReference type="NCBI Taxonomy" id="2692166"/>
    <lineage>
        <taxon>Bacteria</taxon>
        <taxon>Pseudomonadati</taxon>
        <taxon>Pseudomonadota</taxon>
        <taxon>Betaproteobacteria</taxon>
        <taxon>Burkholderiales</taxon>
        <taxon>Oxalobacteraceae</taxon>
        <taxon>Telluria group</taxon>
        <taxon>Duganella</taxon>
    </lineage>
</organism>
<reference evidence="1" key="1">
    <citation type="submission" date="2019-12" db="EMBL/GenBank/DDBJ databases">
        <title>Novel species isolated from a subtropical stream in China.</title>
        <authorList>
            <person name="Lu H."/>
        </authorList>
    </citation>
    <scope>NUCLEOTIDE SEQUENCE [LARGE SCALE GENOMIC DNA]</scope>
    <source>
        <strain evidence="1">FT81W</strain>
    </source>
</reference>
<dbReference type="EMBL" id="WWCX01000001">
    <property type="protein sequence ID" value="MYM92435.1"/>
    <property type="molecule type" value="Genomic_DNA"/>
</dbReference>
<proteinExistence type="predicted"/>
<accession>A0A845GGC5</accession>
<comment type="caution">
    <text evidence="1">The sequence shown here is derived from an EMBL/GenBank/DDBJ whole genome shotgun (WGS) entry which is preliminary data.</text>
</comment>
<protein>
    <submittedName>
        <fullName evidence="1">Uncharacterized protein</fullName>
    </submittedName>
</protein>